<dbReference type="AlphaFoldDB" id="A0A2T3MZG6"/>
<evidence type="ECO:0000313" key="1">
    <source>
        <dbReference type="EMBL" id="PSW05259.1"/>
    </source>
</evidence>
<comment type="caution">
    <text evidence="1">The sequence shown here is derived from an EMBL/GenBank/DDBJ whole genome shotgun (WGS) entry which is preliminary data.</text>
</comment>
<gene>
    <name evidence="1" type="ORF">C9I89_10810</name>
</gene>
<protein>
    <submittedName>
        <fullName evidence="1">Uncharacterized protein</fullName>
    </submittedName>
</protein>
<evidence type="ECO:0000313" key="2">
    <source>
        <dbReference type="Proteomes" id="UP000240904"/>
    </source>
</evidence>
<organism evidence="1 2">
    <name type="scientific">Photobacterium lipolyticum</name>
    <dbReference type="NCBI Taxonomy" id="266810"/>
    <lineage>
        <taxon>Bacteria</taxon>
        <taxon>Pseudomonadati</taxon>
        <taxon>Pseudomonadota</taxon>
        <taxon>Gammaproteobacteria</taxon>
        <taxon>Vibrionales</taxon>
        <taxon>Vibrionaceae</taxon>
        <taxon>Photobacterium</taxon>
    </lineage>
</organism>
<dbReference type="OrthoDB" id="1157001at2"/>
<dbReference type="Gene3D" id="2.60.120.330">
    <property type="entry name" value="B-lactam Antibiotic, Isopenicillin N Synthase, Chain"/>
    <property type="match status" value="1"/>
</dbReference>
<sequence>MAEGELWYLNADQEHAVYHRGKTDRIHVVVDCIANDWLRNQLEIPEHQFLVDI</sequence>
<accession>A0A2T3MZG6</accession>
<dbReference type="Proteomes" id="UP000240904">
    <property type="component" value="Unassembled WGS sequence"/>
</dbReference>
<reference evidence="1 2" key="1">
    <citation type="submission" date="2018-03" db="EMBL/GenBank/DDBJ databases">
        <title>Whole genome sequencing of Histamine producing bacteria.</title>
        <authorList>
            <person name="Butler K."/>
        </authorList>
    </citation>
    <scope>NUCLEOTIDE SEQUENCE [LARGE SCALE GENOMIC DNA]</scope>
    <source>
        <strain evidence="1 2">DSM 16190</strain>
    </source>
</reference>
<dbReference type="InterPro" id="IPR027443">
    <property type="entry name" value="IPNS-like_sf"/>
</dbReference>
<proteinExistence type="predicted"/>
<dbReference type="SUPFAM" id="SSF51197">
    <property type="entry name" value="Clavaminate synthase-like"/>
    <property type="match status" value="1"/>
</dbReference>
<dbReference type="EMBL" id="PYMC01000006">
    <property type="protein sequence ID" value="PSW05259.1"/>
    <property type="molecule type" value="Genomic_DNA"/>
</dbReference>
<name>A0A2T3MZG6_9GAMM</name>
<keyword evidence="2" id="KW-1185">Reference proteome</keyword>